<dbReference type="InterPro" id="IPR004875">
    <property type="entry name" value="DDE_SF_endonuclease_dom"/>
</dbReference>
<keyword evidence="3" id="KW-1185">Reference proteome</keyword>
<evidence type="ECO:0000313" key="3">
    <source>
        <dbReference type="Proteomes" id="UP001159363"/>
    </source>
</evidence>
<feature type="domain" description="DDE-1" evidence="1">
    <location>
        <begin position="21"/>
        <end position="90"/>
    </location>
</feature>
<dbReference type="Proteomes" id="UP001159363">
    <property type="component" value="Chromosome 1"/>
</dbReference>
<evidence type="ECO:0000313" key="2">
    <source>
        <dbReference type="EMBL" id="KAJ8896260.1"/>
    </source>
</evidence>
<organism evidence="2 3">
    <name type="scientific">Dryococelus australis</name>
    <dbReference type="NCBI Taxonomy" id="614101"/>
    <lineage>
        <taxon>Eukaryota</taxon>
        <taxon>Metazoa</taxon>
        <taxon>Ecdysozoa</taxon>
        <taxon>Arthropoda</taxon>
        <taxon>Hexapoda</taxon>
        <taxon>Insecta</taxon>
        <taxon>Pterygota</taxon>
        <taxon>Neoptera</taxon>
        <taxon>Polyneoptera</taxon>
        <taxon>Phasmatodea</taxon>
        <taxon>Verophasmatodea</taxon>
        <taxon>Anareolatae</taxon>
        <taxon>Phasmatidae</taxon>
        <taxon>Eurycanthinae</taxon>
        <taxon>Dryococelus</taxon>
    </lineage>
</organism>
<dbReference type="Pfam" id="PF03184">
    <property type="entry name" value="DDE_1"/>
    <property type="match status" value="1"/>
</dbReference>
<gene>
    <name evidence="2" type="ORF">PR048_001604</name>
</gene>
<reference evidence="2 3" key="1">
    <citation type="submission" date="2023-02" db="EMBL/GenBank/DDBJ databases">
        <title>LHISI_Scaffold_Assembly.</title>
        <authorList>
            <person name="Stuart O.P."/>
            <person name="Cleave R."/>
            <person name="Magrath M.J.L."/>
            <person name="Mikheyev A.S."/>
        </authorList>
    </citation>
    <scope>NUCLEOTIDE SEQUENCE [LARGE SCALE GENOMIC DNA]</scope>
    <source>
        <strain evidence="2">Daus_M_001</strain>
        <tissue evidence="2">Leg muscle</tissue>
    </source>
</reference>
<evidence type="ECO:0000259" key="1">
    <source>
        <dbReference type="Pfam" id="PF03184"/>
    </source>
</evidence>
<accession>A0ABQ9IJA5</accession>
<name>A0ABQ9IJA5_9NEOP</name>
<sequence length="91" mass="11008">MKENFPHMFLRRKSLPEEKLPKRFIFRCQERGWVTNELVMDWVKVVWNHRSDALLRQYGILVLDSFRGHLTRQIKKVLEERCTDLVVIPGE</sequence>
<proteinExistence type="predicted"/>
<dbReference type="EMBL" id="JARBHB010000001">
    <property type="protein sequence ID" value="KAJ8896260.1"/>
    <property type="molecule type" value="Genomic_DNA"/>
</dbReference>
<comment type="caution">
    <text evidence="2">The sequence shown here is derived from an EMBL/GenBank/DDBJ whole genome shotgun (WGS) entry which is preliminary data.</text>
</comment>
<protein>
    <recommendedName>
        <fullName evidence="1">DDE-1 domain-containing protein</fullName>
    </recommendedName>
</protein>